<gene>
    <name evidence="2" type="ORF">F3F73_02375</name>
</gene>
<keyword evidence="1" id="KW-0732">Signal</keyword>
<dbReference type="RefSeq" id="WP_005926061.1">
    <property type="nucleotide sequence ID" value="NZ_CABKSE010000001.1"/>
</dbReference>
<reference evidence="2 3" key="1">
    <citation type="journal article" date="2019" name="Nat. Med.">
        <title>A library of human gut bacterial isolates paired with longitudinal multiomics data enables mechanistic microbiome research.</title>
        <authorList>
            <person name="Poyet M."/>
            <person name="Groussin M."/>
            <person name="Gibbons S.M."/>
            <person name="Avila-Pacheco J."/>
            <person name="Jiang X."/>
            <person name="Kearney S.M."/>
            <person name="Perrotta A.R."/>
            <person name="Berdy B."/>
            <person name="Zhao S."/>
            <person name="Lieberman T.D."/>
            <person name="Swanson P.K."/>
            <person name="Smith M."/>
            <person name="Roesemann S."/>
            <person name="Alexander J.E."/>
            <person name="Rich S.A."/>
            <person name="Livny J."/>
            <person name="Vlamakis H."/>
            <person name="Clish C."/>
            <person name="Bullock K."/>
            <person name="Deik A."/>
            <person name="Scott J."/>
            <person name="Pierce K.A."/>
            <person name="Xavier R.J."/>
            <person name="Alm E.J."/>
        </authorList>
    </citation>
    <scope>NUCLEOTIDE SEQUENCE [LARGE SCALE GENOMIC DNA]</scope>
    <source>
        <strain evidence="2 3">BIOML-A10</strain>
    </source>
</reference>
<sequence>MKQIVCITAGCMFFALMLSACRTPATQLKEEQNMGNQMIIETPVRGGSAAVSSPRVFVYKTKGDYSHLVPVLMDDSRTQILSYPHPRDLFIGGKLCLPTLLNDGYWLDNRGIGRNVAFLSYTYEEYSRLSSAPSMEELKAHIRDKDPITEWHECGRRADYKNIVSELNKLIEQGFLQK</sequence>
<dbReference type="EMBL" id="VWMK01000001">
    <property type="protein sequence ID" value="KAA3770807.1"/>
    <property type="molecule type" value="Genomic_DNA"/>
</dbReference>
<evidence type="ECO:0000256" key="1">
    <source>
        <dbReference type="SAM" id="SignalP"/>
    </source>
</evidence>
<comment type="caution">
    <text evidence="2">The sequence shown here is derived from an EMBL/GenBank/DDBJ whole genome shotgun (WGS) entry which is preliminary data.</text>
</comment>
<evidence type="ECO:0008006" key="4">
    <source>
        <dbReference type="Google" id="ProtNLM"/>
    </source>
</evidence>
<feature type="chain" id="PRO_5029844916" description="Lipoprotein" evidence="1">
    <location>
        <begin position="21"/>
        <end position="178"/>
    </location>
</feature>
<organism evidence="2 3">
    <name type="scientific">Bacteroides salyersiae</name>
    <dbReference type="NCBI Taxonomy" id="291644"/>
    <lineage>
        <taxon>Bacteria</taxon>
        <taxon>Pseudomonadati</taxon>
        <taxon>Bacteroidota</taxon>
        <taxon>Bacteroidia</taxon>
        <taxon>Bacteroidales</taxon>
        <taxon>Bacteroidaceae</taxon>
        <taxon>Bacteroides</taxon>
    </lineage>
</organism>
<dbReference type="PROSITE" id="PS51257">
    <property type="entry name" value="PROKAR_LIPOPROTEIN"/>
    <property type="match status" value="1"/>
</dbReference>
<evidence type="ECO:0000313" key="2">
    <source>
        <dbReference type="EMBL" id="KAA3770807.1"/>
    </source>
</evidence>
<dbReference type="GeneID" id="93115731"/>
<name>A0A7J4XPN3_9BACE</name>
<dbReference type="Proteomes" id="UP000422221">
    <property type="component" value="Unassembled WGS sequence"/>
</dbReference>
<dbReference type="AlphaFoldDB" id="A0A7J4XPN3"/>
<protein>
    <recommendedName>
        <fullName evidence="4">Lipoprotein</fullName>
    </recommendedName>
</protein>
<proteinExistence type="predicted"/>
<accession>A0A7J4XPN3</accession>
<evidence type="ECO:0000313" key="3">
    <source>
        <dbReference type="Proteomes" id="UP000422221"/>
    </source>
</evidence>
<feature type="signal peptide" evidence="1">
    <location>
        <begin position="1"/>
        <end position="20"/>
    </location>
</feature>